<dbReference type="OrthoDB" id="9795496at2"/>
<organism evidence="7 8">
    <name type="scientific">Oleiharenicola lentus</name>
    <dbReference type="NCBI Taxonomy" id="2508720"/>
    <lineage>
        <taxon>Bacteria</taxon>
        <taxon>Pseudomonadati</taxon>
        <taxon>Verrucomicrobiota</taxon>
        <taxon>Opitutia</taxon>
        <taxon>Opitutales</taxon>
        <taxon>Opitutaceae</taxon>
        <taxon>Oleiharenicola</taxon>
    </lineage>
</organism>
<dbReference type="PIRSF" id="PIRSF005859">
    <property type="entry name" value="PBR"/>
    <property type="match status" value="1"/>
</dbReference>
<gene>
    <name evidence="7" type="ORF">ESB00_00940</name>
</gene>
<feature type="transmembrane region" description="Helical" evidence="6">
    <location>
        <begin position="42"/>
        <end position="59"/>
    </location>
</feature>
<dbReference type="GO" id="GO:0016020">
    <property type="term" value="C:membrane"/>
    <property type="evidence" value="ECO:0007669"/>
    <property type="project" value="UniProtKB-SubCell"/>
</dbReference>
<evidence type="ECO:0000256" key="6">
    <source>
        <dbReference type="SAM" id="Phobius"/>
    </source>
</evidence>
<comment type="similarity">
    <text evidence="2">Belongs to the TspO/BZRP family.</text>
</comment>
<evidence type="ECO:0000313" key="8">
    <source>
        <dbReference type="Proteomes" id="UP000290218"/>
    </source>
</evidence>
<feature type="transmembrane region" description="Helical" evidence="6">
    <location>
        <begin position="71"/>
        <end position="90"/>
    </location>
</feature>
<dbReference type="EMBL" id="SDHX01000001">
    <property type="protein sequence ID" value="RXK56883.1"/>
    <property type="molecule type" value="Genomic_DNA"/>
</dbReference>
<keyword evidence="5 6" id="KW-0472">Membrane</keyword>
<feature type="transmembrane region" description="Helical" evidence="6">
    <location>
        <begin position="96"/>
        <end position="117"/>
    </location>
</feature>
<dbReference type="PANTHER" id="PTHR10057">
    <property type="entry name" value="PERIPHERAL-TYPE BENZODIAZEPINE RECEPTOR"/>
    <property type="match status" value="1"/>
</dbReference>
<evidence type="ECO:0000256" key="3">
    <source>
        <dbReference type="ARBA" id="ARBA00022692"/>
    </source>
</evidence>
<evidence type="ECO:0000256" key="4">
    <source>
        <dbReference type="ARBA" id="ARBA00022989"/>
    </source>
</evidence>
<comment type="subcellular location">
    <subcellularLocation>
        <location evidence="1">Membrane</location>
        <topology evidence="1">Multi-pass membrane protein</topology>
    </subcellularLocation>
</comment>
<name>A0A4Q1CCL4_9BACT</name>
<dbReference type="PANTHER" id="PTHR10057:SF0">
    <property type="entry name" value="TRANSLOCATOR PROTEIN"/>
    <property type="match status" value="1"/>
</dbReference>
<sequence length="148" mass="16683">MLVAFIGAAFVAGAIGSAATFENVRSWYPTLTKPTWNPPNWIFGPVWTTLYVLMGTAVWRVWRTGPAARPLVIGYFVHLLPNALWSILFFGLKQPAWALADILLLWVLLVWLLVGFWRADRLAGVLWLPYVLWVTFATALNSAIVRLN</sequence>
<keyword evidence="4 6" id="KW-1133">Transmembrane helix</keyword>
<dbReference type="FunFam" id="1.20.1260.100:FF:000001">
    <property type="entry name" value="translocator protein 2"/>
    <property type="match status" value="1"/>
</dbReference>
<dbReference type="CDD" id="cd15904">
    <property type="entry name" value="TSPO_MBR"/>
    <property type="match status" value="1"/>
</dbReference>
<evidence type="ECO:0000313" key="7">
    <source>
        <dbReference type="EMBL" id="RXK56883.1"/>
    </source>
</evidence>
<keyword evidence="8" id="KW-1185">Reference proteome</keyword>
<dbReference type="Pfam" id="PF03073">
    <property type="entry name" value="TspO_MBR"/>
    <property type="match status" value="1"/>
</dbReference>
<comment type="caution">
    <text evidence="7">The sequence shown here is derived from an EMBL/GenBank/DDBJ whole genome shotgun (WGS) entry which is preliminary data.</text>
</comment>
<dbReference type="InterPro" id="IPR038330">
    <property type="entry name" value="TspO/MBR-related_sf"/>
</dbReference>
<keyword evidence="3 6" id="KW-0812">Transmembrane</keyword>
<dbReference type="GO" id="GO:0033013">
    <property type="term" value="P:tetrapyrrole metabolic process"/>
    <property type="evidence" value="ECO:0007669"/>
    <property type="project" value="UniProtKB-ARBA"/>
</dbReference>
<dbReference type="InterPro" id="IPR004307">
    <property type="entry name" value="TspO_MBR"/>
</dbReference>
<evidence type="ECO:0000256" key="2">
    <source>
        <dbReference type="ARBA" id="ARBA00007524"/>
    </source>
</evidence>
<feature type="transmembrane region" description="Helical" evidence="6">
    <location>
        <begin position="124"/>
        <end position="145"/>
    </location>
</feature>
<reference evidence="7 8" key="1">
    <citation type="submission" date="2019-01" db="EMBL/GenBank/DDBJ databases">
        <title>Lacunisphaera sp. strain TWA-58.</title>
        <authorList>
            <person name="Chen W.-M."/>
        </authorList>
    </citation>
    <scope>NUCLEOTIDE SEQUENCE [LARGE SCALE GENOMIC DNA]</scope>
    <source>
        <strain evidence="7 8">TWA-58</strain>
    </source>
</reference>
<accession>A0A4Q1CCL4</accession>
<proteinExistence type="inferred from homology"/>
<evidence type="ECO:0000256" key="5">
    <source>
        <dbReference type="ARBA" id="ARBA00023136"/>
    </source>
</evidence>
<evidence type="ECO:0000256" key="1">
    <source>
        <dbReference type="ARBA" id="ARBA00004141"/>
    </source>
</evidence>
<dbReference type="Proteomes" id="UP000290218">
    <property type="component" value="Unassembled WGS sequence"/>
</dbReference>
<dbReference type="RefSeq" id="WP_129048248.1">
    <property type="nucleotide sequence ID" value="NZ_SDHX01000001.1"/>
</dbReference>
<dbReference type="Gene3D" id="1.20.1260.100">
    <property type="entry name" value="TspO/MBR protein"/>
    <property type="match status" value="1"/>
</dbReference>
<dbReference type="AlphaFoldDB" id="A0A4Q1CCL4"/>
<protein>
    <submittedName>
        <fullName evidence="7">Tryptophan-rich sensory protein</fullName>
    </submittedName>
</protein>